<sequence length="74" mass="8805">MPCRRIIRKREDRRSSLCPLVTRHFGFRRCRRAVSDIVFMMPASYGSSLPRRPLHHLGQRSPLGRKDFRARIRS</sequence>
<proteinExistence type="predicted"/>
<dbReference type="Proteomes" id="UP000076738">
    <property type="component" value="Unassembled WGS sequence"/>
</dbReference>
<evidence type="ECO:0000313" key="2">
    <source>
        <dbReference type="Proteomes" id="UP000076738"/>
    </source>
</evidence>
<protein>
    <submittedName>
        <fullName evidence="1">Uncharacterized protein</fullName>
    </submittedName>
</protein>
<keyword evidence="2" id="KW-1185">Reference proteome</keyword>
<reference evidence="1 2" key="1">
    <citation type="journal article" date="2016" name="Mol. Biol. Evol.">
        <title>Comparative Genomics of Early-Diverging Mushroom-Forming Fungi Provides Insights into the Origins of Lignocellulose Decay Capabilities.</title>
        <authorList>
            <person name="Nagy L.G."/>
            <person name="Riley R."/>
            <person name="Tritt A."/>
            <person name="Adam C."/>
            <person name="Daum C."/>
            <person name="Floudas D."/>
            <person name="Sun H."/>
            <person name="Yadav J.S."/>
            <person name="Pangilinan J."/>
            <person name="Larsson K.H."/>
            <person name="Matsuura K."/>
            <person name="Barry K."/>
            <person name="Labutti K."/>
            <person name="Kuo R."/>
            <person name="Ohm R.A."/>
            <person name="Bhattacharya S.S."/>
            <person name="Shirouzu T."/>
            <person name="Yoshinaga Y."/>
            <person name="Martin F.M."/>
            <person name="Grigoriev I.V."/>
            <person name="Hibbett D.S."/>
        </authorList>
    </citation>
    <scope>NUCLEOTIDE SEQUENCE [LARGE SCALE GENOMIC DNA]</scope>
    <source>
        <strain evidence="1 2">TUFC12733</strain>
    </source>
</reference>
<name>A0A167FID9_CALVF</name>
<dbReference type="AlphaFoldDB" id="A0A167FID9"/>
<evidence type="ECO:0000313" key="1">
    <source>
        <dbReference type="EMBL" id="KZO89520.1"/>
    </source>
</evidence>
<organism evidence="1 2">
    <name type="scientific">Calocera viscosa (strain TUFC12733)</name>
    <dbReference type="NCBI Taxonomy" id="1330018"/>
    <lineage>
        <taxon>Eukaryota</taxon>
        <taxon>Fungi</taxon>
        <taxon>Dikarya</taxon>
        <taxon>Basidiomycota</taxon>
        <taxon>Agaricomycotina</taxon>
        <taxon>Dacrymycetes</taxon>
        <taxon>Dacrymycetales</taxon>
        <taxon>Dacrymycetaceae</taxon>
        <taxon>Calocera</taxon>
    </lineage>
</organism>
<gene>
    <name evidence="1" type="ORF">CALVIDRAFT_56915</name>
</gene>
<dbReference type="EMBL" id="KV417387">
    <property type="protein sequence ID" value="KZO89520.1"/>
    <property type="molecule type" value="Genomic_DNA"/>
</dbReference>
<accession>A0A167FID9</accession>